<sequence length="336" mass="35999">MEENLNVPLCVTWIESMSVTETLVTAGGQAGGSGRRTFAQTVQAAYDALPGWPGAAIAGSLGSWTVLVEPNGFQGSRPEVLSRLAQQGRALSVFWNANGDGQLAYAEDAHVLAMVDLLDPEDFEDLPPALSAWPELAEQDDLRSAALTLGELLTGERLEAQWLDAEHQSAMLDAFAEPADGPPAAQDELDHLAYLAGDPRVADLIAVPHPDRAREIAALVAETACELSGLREPVADRVLAALTGAPSPDVLAELRADIRLRSQEMLTRSPDASAPTQTIERWQARYQALSVLEAAVEEDALTAARDAIWRVGMLRLNDRAGRRVGALMSVLARLQS</sequence>
<accession>A0A7W0CJ76</accession>
<comment type="caution">
    <text evidence="1">The sequence shown here is derived from an EMBL/GenBank/DDBJ whole genome shotgun (WGS) entry which is preliminary data.</text>
</comment>
<proteinExistence type="predicted"/>
<protein>
    <submittedName>
        <fullName evidence="1">Uncharacterized protein</fullName>
    </submittedName>
</protein>
<dbReference type="Proteomes" id="UP000530928">
    <property type="component" value="Unassembled WGS sequence"/>
</dbReference>
<gene>
    <name evidence="1" type="ORF">HNR30_003454</name>
</gene>
<evidence type="ECO:0000313" key="1">
    <source>
        <dbReference type="EMBL" id="MBA2892113.1"/>
    </source>
</evidence>
<evidence type="ECO:0000313" key="2">
    <source>
        <dbReference type="Proteomes" id="UP000530928"/>
    </source>
</evidence>
<dbReference type="RefSeq" id="WP_181610835.1">
    <property type="nucleotide sequence ID" value="NZ_BAABAM010000002.1"/>
</dbReference>
<dbReference type="EMBL" id="JACDUR010000003">
    <property type="protein sequence ID" value="MBA2892113.1"/>
    <property type="molecule type" value="Genomic_DNA"/>
</dbReference>
<organism evidence="1 2">
    <name type="scientific">Nonomuraea soli</name>
    <dbReference type="NCBI Taxonomy" id="1032476"/>
    <lineage>
        <taxon>Bacteria</taxon>
        <taxon>Bacillati</taxon>
        <taxon>Actinomycetota</taxon>
        <taxon>Actinomycetes</taxon>
        <taxon>Streptosporangiales</taxon>
        <taxon>Streptosporangiaceae</taxon>
        <taxon>Nonomuraea</taxon>
    </lineage>
</organism>
<keyword evidence="2" id="KW-1185">Reference proteome</keyword>
<dbReference type="InterPro" id="IPR045592">
    <property type="entry name" value="DUF6461"/>
</dbReference>
<name>A0A7W0CJ76_9ACTN</name>
<dbReference type="AlphaFoldDB" id="A0A7W0CJ76"/>
<reference evidence="1 2" key="1">
    <citation type="submission" date="2020-07" db="EMBL/GenBank/DDBJ databases">
        <title>Genomic Encyclopedia of Type Strains, Phase IV (KMG-IV): sequencing the most valuable type-strain genomes for metagenomic binning, comparative biology and taxonomic classification.</title>
        <authorList>
            <person name="Goeker M."/>
        </authorList>
    </citation>
    <scope>NUCLEOTIDE SEQUENCE [LARGE SCALE GENOMIC DNA]</scope>
    <source>
        <strain evidence="1 2">DSM 45533</strain>
    </source>
</reference>
<dbReference type="Pfam" id="PF20062">
    <property type="entry name" value="DUF6461"/>
    <property type="match status" value="1"/>
</dbReference>